<keyword evidence="2" id="KW-0411">Iron-sulfur</keyword>
<dbReference type="PANTHER" id="PTHR46482">
    <property type="entry name" value="5'-ADENYLYLSULFATE REDUCTASE 3, CHLOROPLASTIC"/>
    <property type="match status" value="1"/>
</dbReference>
<dbReference type="GO" id="GO:0051536">
    <property type="term" value="F:iron-sulfur cluster binding"/>
    <property type="evidence" value="ECO:0007669"/>
    <property type="project" value="UniProtKB-KW"/>
</dbReference>
<dbReference type="Proteomes" id="UP001159364">
    <property type="component" value="Linkage Group LG05"/>
</dbReference>
<dbReference type="PANTHER" id="PTHR46482:SF9">
    <property type="entry name" value="5'-ADENYLYLSULFATE REDUCTASE 1, CHLOROPLASTIC"/>
    <property type="match status" value="1"/>
</dbReference>
<keyword evidence="2" id="KW-0479">Metal-binding</keyword>
<feature type="domain" description="Phosphoadenosine phosphosulphate reductase" evidence="3">
    <location>
        <begin position="4"/>
        <end position="76"/>
    </location>
</feature>
<name>A0AAV8TDW9_9ROSI</name>
<dbReference type="SUPFAM" id="SSF52402">
    <property type="entry name" value="Adenine nucleotide alpha hydrolases-like"/>
    <property type="match status" value="1"/>
</dbReference>
<reference evidence="4 5" key="1">
    <citation type="submission" date="2021-09" db="EMBL/GenBank/DDBJ databases">
        <title>Genomic insights and catalytic innovation underlie evolution of tropane alkaloids biosynthesis.</title>
        <authorList>
            <person name="Wang Y.-J."/>
            <person name="Tian T."/>
            <person name="Huang J.-P."/>
            <person name="Huang S.-X."/>
        </authorList>
    </citation>
    <scope>NUCLEOTIDE SEQUENCE [LARGE SCALE GENOMIC DNA]</scope>
    <source>
        <strain evidence="4">KIB-2018</strain>
        <tissue evidence="4">Leaf</tissue>
    </source>
</reference>
<keyword evidence="5" id="KW-1185">Reference proteome</keyword>
<comment type="caution">
    <text evidence="4">The sequence shown here is derived from an EMBL/GenBank/DDBJ whole genome shotgun (WGS) entry which is preliminary data.</text>
</comment>
<dbReference type="Pfam" id="PF01507">
    <property type="entry name" value="PAPS_reduct"/>
    <property type="match status" value="1"/>
</dbReference>
<organism evidence="4 5">
    <name type="scientific">Erythroxylum novogranatense</name>
    <dbReference type="NCBI Taxonomy" id="1862640"/>
    <lineage>
        <taxon>Eukaryota</taxon>
        <taxon>Viridiplantae</taxon>
        <taxon>Streptophyta</taxon>
        <taxon>Embryophyta</taxon>
        <taxon>Tracheophyta</taxon>
        <taxon>Spermatophyta</taxon>
        <taxon>Magnoliopsida</taxon>
        <taxon>eudicotyledons</taxon>
        <taxon>Gunneridae</taxon>
        <taxon>Pentapetalae</taxon>
        <taxon>rosids</taxon>
        <taxon>fabids</taxon>
        <taxon>Malpighiales</taxon>
        <taxon>Erythroxylaceae</taxon>
        <taxon>Erythroxylum</taxon>
    </lineage>
</organism>
<dbReference type="InterPro" id="IPR014729">
    <property type="entry name" value="Rossmann-like_a/b/a_fold"/>
</dbReference>
<evidence type="ECO:0000256" key="2">
    <source>
        <dbReference type="ARBA" id="ARBA00023014"/>
    </source>
</evidence>
<proteinExistence type="predicted"/>
<dbReference type="GO" id="GO:0003824">
    <property type="term" value="F:catalytic activity"/>
    <property type="evidence" value="ECO:0007669"/>
    <property type="project" value="InterPro"/>
</dbReference>
<gene>
    <name evidence="4" type="ORF">K2173_006239</name>
</gene>
<evidence type="ECO:0000259" key="3">
    <source>
        <dbReference type="Pfam" id="PF01507"/>
    </source>
</evidence>
<dbReference type="AlphaFoldDB" id="A0AAV8TDW9"/>
<evidence type="ECO:0000313" key="4">
    <source>
        <dbReference type="EMBL" id="KAJ8764499.1"/>
    </source>
</evidence>
<sequence>MPCIGAEDVALIEYTKLTGRPFRVFSLDTMRLNRKTYQFFDTVEKHYGIRIEYMFSDAVEVQALVRSKGLFSLYDDGH</sequence>
<accession>A0AAV8TDW9</accession>
<evidence type="ECO:0000256" key="1">
    <source>
        <dbReference type="ARBA" id="ARBA00023004"/>
    </source>
</evidence>
<dbReference type="InterPro" id="IPR002500">
    <property type="entry name" value="PAPS_reduct_dom"/>
</dbReference>
<keyword evidence="1" id="KW-0408">Iron</keyword>
<protein>
    <recommendedName>
        <fullName evidence="3">Phosphoadenosine phosphosulphate reductase domain-containing protein</fullName>
    </recommendedName>
</protein>
<dbReference type="EMBL" id="JAIWQS010000005">
    <property type="protein sequence ID" value="KAJ8764499.1"/>
    <property type="molecule type" value="Genomic_DNA"/>
</dbReference>
<dbReference type="Gene3D" id="3.40.50.620">
    <property type="entry name" value="HUPs"/>
    <property type="match status" value="1"/>
</dbReference>
<evidence type="ECO:0000313" key="5">
    <source>
        <dbReference type="Proteomes" id="UP001159364"/>
    </source>
</evidence>